<keyword evidence="5" id="KW-0408">Iron</keyword>
<dbReference type="PANTHER" id="PTHR11228">
    <property type="entry name" value="RADICAL SAM DOMAIN PROTEIN"/>
    <property type="match status" value="1"/>
</dbReference>
<accession>A0A1N5VM95</accession>
<evidence type="ECO:0000256" key="6">
    <source>
        <dbReference type="ARBA" id="ARBA00023014"/>
    </source>
</evidence>
<evidence type="ECO:0000256" key="1">
    <source>
        <dbReference type="ARBA" id="ARBA00001966"/>
    </source>
</evidence>
<dbReference type="GO" id="GO:0046872">
    <property type="term" value="F:metal ion binding"/>
    <property type="evidence" value="ECO:0007669"/>
    <property type="project" value="UniProtKB-KW"/>
</dbReference>
<dbReference type="CDD" id="cd21123">
    <property type="entry name" value="SPASM_MftC-like"/>
    <property type="match status" value="1"/>
</dbReference>
<sequence length="370" mass="41560">MEREYSPDLLFIELTKACDYSCIHCRASSISEVSPDEMKGYEIRKLLENLTSSMERIPHVIFTGGNPLLHPDFSSILMDAARLRLGFSVSPAAGDFLTVDQIFKMEEYGVGSISLSLDGTPSTHDHIRNRKGSFRKTVELANLIKSEGIRTQINTTIMERNIMDLPFIFHTLRELGINIWELFFLIKTGRGIGEEPISAQEMEDVLKYLYMLKVAGFSIRTVEAPQISRIEIETIRKGYMEGGTLLNALAVETRKLTGLDIFDLEIPEQYNPRRRIRTLFISSTGDVSVSGLFNLSIGNVREQNLIDIIRTSHVLKDISDSGRLLGKCSSCEFNGVCGGSRARAYIETGNFLESDPSCAYLPPNTIREIR</sequence>
<evidence type="ECO:0000313" key="9">
    <source>
        <dbReference type="Proteomes" id="UP000195607"/>
    </source>
</evidence>
<dbReference type="SFLD" id="SFLDS00029">
    <property type="entry name" value="Radical_SAM"/>
    <property type="match status" value="1"/>
</dbReference>
<evidence type="ECO:0000256" key="2">
    <source>
        <dbReference type="ARBA" id="ARBA00022485"/>
    </source>
</evidence>
<reference evidence="8 9" key="1">
    <citation type="submission" date="2016-04" db="EMBL/GenBank/DDBJ databases">
        <authorList>
            <person name="Evans L.H."/>
            <person name="Alamgir A."/>
            <person name="Owens N."/>
            <person name="Weber N.D."/>
            <person name="Virtaneva K."/>
            <person name="Barbian K."/>
            <person name="Babar A."/>
            <person name="Rosenke K."/>
        </authorList>
    </citation>
    <scope>NUCLEOTIDE SEQUENCE [LARGE SCALE GENOMIC DNA]</scope>
    <source>
        <strain evidence="9">S5(T) (JCM 30642 \VKM B-2941)</strain>
    </source>
</reference>
<dbReference type="PROSITE" id="PS51918">
    <property type="entry name" value="RADICAL_SAM"/>
    <property type="match status" value="1"/>
</dbReference>
<dbReference type="SMART" id="SM00729">
    <property type="entry name" value="Elp3"/>
    <property type="match status" value="1"/>
</dbReference>
<dbReference type="InterPro" id="IPR006638">
    <property type="entry name" value="Elp3/MiaA/NifB-like_rSAM"/>
</dbReference>
<keyword evidence="3" id="KW-0949">S-adenosyl-L-methionine</keyword>
<gene>
    <name evidence="8" type="ORF">CSP5_1410</name>
</gene>
<organism evidence="8 9">
    <name type="scientific">Cuniculiplasma divulgatum</name>
    <dbReference type="NCBI Taxonomy" id="1673428"/>
    <lineage>
        <taxon>Archaea</taxon>
        <taxon>Methanobacteriati</taxon>
        <taxon>Thermoplasmatota</taxon>
        <taxon>Thermoplasmata</taxon>
        <taxon>Thermoplasmatales</taxon>
        <taxon>Cuniculiplasmataceae</taxon>
        <taxon>Cuniculiplasma</taxon>
    </lineage>
</organism>
<dbReference type="RefSeq" id="WP_148689955.1">
    <property type="nucleotide sequence ID" value="NZ_LT671858.1"/>
</dbReference>
<evidence type="ECO:0000256" key="4">
    <source>
        <dbReference type="ARBA" id="ARBA00022723"/>
    </source>
</evidence>
<dbReference type="InterPro" id="IPR050377">
    <property type="entry name" value="Radical_SAM_PqqE_MftC-like"/>
</dbReference>
<dbReference type="EMBL" id="LT671858">
    <property type="protein sequence ID" value="SIM73355.1"/>
    <property type="molecule type" value="Genomic_DNA"/>
</dbReference>
<dbReference type="Proteomes" id="UP000195607">
    <property type="component" value="Chromosome I"/>
</dbReference>
<proteinExistence type="predicted"/>
<evidence type="ECO:0000256" key="3">
    <source>
        <dbReference type="ARBA" id="ARBA00022691"/>
    </source>
</evidence>
<dbReference type="SFLD" id="SFLDG01386">
    <property type="entry name" value="main_SPASM_domain-containing"/>
    <property type="match status" value="1"/>
</dbReference>
<dbReference type="InterPro" id="IPR017200">
    <property type="entry name" value="PqqE-like"/>
</dbReference>
<name>A0A1N5VM95_9ARCH</name>
<evidence type="ECO:0000256" key="5">
    <source>
        <dbReference type="ARBA" id="ARBA00023004"/>
    </source>
</evidence>
<feature type="domain" description="Radical SAM core" evidence="7">
    <location>
        <begin position="4"/>
        <end position="218"/>
    </location>
</feature>
<dbReference type="InterPro" id="IPR058240">
    <property type="entry name" value="rSAM_sf"/>
</dbReference>
<evidence type="ECO:0000313" key="8">
    <source>
        <dbReference type="EMBL" id="SIM73355.1"/>
    </source>
</evidence>
<dbReference type="SFLD" id="SFLDG01067">
    <property type="entry name" value="SPASM/twitch_domain_containing"/>
    <property type="match status" value="1"/>
</dbReference>
<dbReference type="GO" id="GO:0003824">
    <property type="term" value="F:catalytic activity"/>
    <property type="evidence" value="ECO:0007669"/>
    <property type="project" value="InterPro"/>
</dbReference>
<dbReference type="PIRSF" id="PIRSF037420">
    <property type="entry name" value="PQQ_syn_pqqE"/>
    <property type="match status" value="1"/>
</dbReference>
<dbReference type="InterPro" id="IPR007197">
    <property type="entry name" value="rSAM"/>
</dbReference>
<keyword evidence="4" id="KW-0479">Metal-binding</keyword>
<dbReference type="Pfam" id="PF04055">
    <property type="entry name" value="Radical_SAM"/>
    <property type="match status" value="1"/>
</dbReference>
<dbReference type="SUPFAM" id="SSF102114">
    <property type="entry name" value="Radical SAM enzymes"/>
    <property type="match status" value="1"/>
</dbReference>
<dbReference type="InterPro" id="IPR013785">
    <property type="entry name" value="Aldolase_TIM"/>
</dbReference>
<dbReference type="CDD" id="cd01335">
    <property type="entry name" value="Radical_SAM"/>
    <property type="match status" value="1"/>
</dbReference>
<evidence type="ECO:0000259" key="7">
    <source>
        <dbReference type="PROSITE" id="PS51918"/>
    </source>
</evidence>
<dbReference type="AlphaFoldDB" id="A0A1N5VM95"/>
<dbReference type="GeneID" id="41588655"/>
<dbReference type="Gene3D" id="3.20.20.70">
    <property type="entry name" value="Aldolase class I"/>
    <property type="match status" value="1"/>
</dbReference>
<dbReference type="PANTHER" id="PTHR11228:SF34">
    <property type="entry name" value="TUNGSTEN-CONTAINING ALDEHYDE FERREDOXIN OXIDOREDUCTASE COFACTOR MODIFYING PROTEIN"/>
    <property type="match status" value="1"/>
</dbReference>
<keyword evidence="2" id="KW-0004">4Fe-4S</keyword>
<protein>
    <submittedName>
        <fullName evidence="8">Radical SAM superfamily enzyme</fullName>
    </submittedName>
</protein>
<dbReference type="GO" id="GO:0051539">
    <property type="term" value="F:4 iron, 4 sulfur cluster binding"/>
    <property type="evidence" value="ECO:0007669"/>
    <property type="project" value="UniProtKB-KW"/>
</dbReference>
<comment type="cofactor">
    <cofactor evidence="1">
        <name>[4Fe-4S] cluster</name>
        <dbReference type="ChEBI" id="CHEBI:49883"/>
    </cofactor>
</comment>
<keyword evidence="6" id="KW-0411">Iron-sulfur</keyword>